<reference evidence="4" key="1">
    <citation type="submission" date="2017-11" db="EMBL/GenBank/DDBJ databases">
        <title>The draft genome sequence of Chromatocurvus sp. F02.</title>
        <authorList>
            <person name="Du Z.-J."/>
            <person name="Chang Y.-Q."/>
        </authorList>
    </citation>
    <scope>NUCLEOTIDE SEQUENCE [LARGE SCALE GENOMIC DNA]</scope>
    <source>
        <strain evidence="4">F02</strain>
    </source>
</reference>
<evidence type="ECO:0000256" key="1">
    <source>
        <dbReference type="ARBA" id="ARBA00022729"/>
    </source>
</evidence>
<dbReference type="EMBL" id="PKLZ01000009">
    <property type="protein sequence ID" value="PLW82032.1"/>
    <property type="molecule type" value="Genomic_DNA"/>
</dbReference>
<name>A0A2N5Y0V7_9GAMM</name>
<comment type="caution">
    <text evidence="3">The sequence shown here is derived from an EMBL/GenBank/DDBJ whole genome shotgun (WGS) entry which is preliminary data.</text>
</comment>
<dbReference type="PANTHER" id="PTHR43037">
    <property type="entry name" value="UNNAMED PRODUCT-RELATED"/>
    <property type="match status" value="1"/>
</dbReference>
<organism evidence="3 4">
    <name type="scientific">Kineobactrum sediminis</name>
    <dbReference type="NCBI Taxonomy" id="1905677"/>
    <lineage>
        <taxon>Bacteria</taxon>
        <taxon>Pseudomonadati</taxon>
        <taxon>Pseudomonadota</taxon>
        <taxon>Gammaproteobacteria</taxon>
        <taxon>Cellvibrionales</taxon>
        <taxon>Halieaceae</taxon>
        <taxon>Kineobactrum</taxon>
    </lineage>
</organism>
<evidence type="ECO:0000256" key="2">
    <source>
        <dbReference type="ARBA" id="ARBA00022801"/>
    </source>
</evidence>
<sequence length="330" mass="35315">MLGFAILLWLMSLVGWWYLSSDSVEKPELAGSLQPGQLVHDKLPRRWLAWVPATLSAPAPVVIVLHGSLGSAEQMMEATHYGFNVLAERDGFIAVYPNGIDRHWNDCRASADYAANKYNVDDVGFLAAMLDMLAADHTIDRNRVYVTGLSNGGHMAYRLALEAPELIAGIAPIAASLPVTENLGCESTGVAMPTLIINGTADSVNPYEGGLVTVLGNASRGAVRSSVDTARYWASLAGHGDDGELHDWLQREADAVTSVTSTHWRAPGRAPVVLVTVENGGHTIPHPTHRQPRLLGTTSNEFDAIELIWSFFASGGMEIPGAAGRPTAGN</sequence>
<dbReference type="InterPro" id="IPR010126">
    <property type="entry name" value="Esterase_phb"/>
</dbReference>
<dbReference type="GO" id="GO:0016787">
    <property type="term" value="F:hydrolase activity"/>
    <property type="evidence" value="ECO:0007669"/>
    <property type="project" value="UniProtKB-KW"/>
</dbReference>
<dbReference type="AlphaFoldDB" id="A0A2N5Y0V7"/>
<evidence type="ECO:0000313" key="3">
    <source>
        <dbReference type="EMBL" id="PLW82032.1"/>
    </source>
</evidence>
<evidence type="ECO:0000313" key="4">
    <source>
        <dbReference type="Proteomes" id="UP000234845"/>
    </source>
</evidence>
<keyword evidence="1" id="KW-0732">Signal</keyword>
<dbReference type="GO" id="GO:0005576">
    <property type="term" value="C:extracellular region"/>
    <property type="evidence" value="ECO:0007669"/>
    <property type="project" value="InterPro"/>
</dbReference>
<dbReference type="Gene3D" id="3.40.50.1820">
    <property type="entry name" value="alpha/beta hydrolase"/>
    <property type="match status" value="1"/>
</dbReference>
<dbReference type="PANTHER" id="PTHR43037:SF1">
    <property type="entry name" value="BLL1128 PROTEIN"/>
    <property type="match status" value="1"/>
</dbReference>
<dbReference type="InterPro" id="IPR050955">
    <property type="entry name" value="Plant_Biomass_Hydrol_Est"/>
</dbReference>
<protein>
    <submittedName>
        <fullName evidence="3">Polyhydroxybutyrate depolymerase</fullName>
    </submittedName>
</protein>
<gene>
    <name evidence="3" type="ORF">CWI75_13195</name>
</gene>
<dbReference type="Proteomes" id="UP000234845">
    <property type="component" value="Unassembled WGS sequence"/>
</dbReference>
<proteinExistence type="predicted"/>
<dbReference type="InterPro" id="IPR029058">
    <property type="entry name" value="AB_hydrolase_fold"/>
</dbReference>
<accession>A0A2N5Y0V7</accession>
<keyword evidence="2" id="KW-0378">Hydrolase</keyword>
<dbReference type="Pfam" id="PF10503">
    <property type="entry name" value="Esterase_PHB"/>
    <property type="match status" value="1"/>
</dbReference>
<keyword evidence="4" id="KW-1185">Reference proteome</keyword>
<dbReference type="SUPFAM" id="SSF53474">
    <property type="entry name" value="alpha/beta-Hydrolases"/>
    <property type="match status" value="1"/>
</dbReference>